<dbReference type="CDD" id="cd09083">
    <property type="entry name" value="EEP-1"/>
    <property type="match status" value="1"/>
</dbReference>
<dbReference type="PANTHER" id="PTHR12121:SF36">
    <property type="entry name" value="ENDONUCLEASE_EXONUCLEASE_PHOSPHATASE DOMAIN-CONTAINING PROTEIN"/>
    <property type="match status" value="1"/>
</dbReference>
<protein>
    <submittedName>
        <fullName evidence="1">Endonuclease</fullName>
    </submittedName>
</protein>
<evidence type="ECO:0000313" key="2">
    <source>
        <dbReference type="Proteomes" id="UP000487649"/>
    </source>
</evidence>
<accession>A0A173SQ07</accession>
<gene>
    <name evidence="1" type="ORF">GMA92_07220</name>
</gene>
<dbReference type="AlphaFoldDB" id="A0A173SQ07"/>
<name>A0A173SQ07_9FIRM</name>
<sequence>MKVMTFNLRSDSIFDGKNRWHKRNHIVFDVIKKYNCDIIGLQEVTNKMYKDIEEQLSDYYIIGQPRCKRFFVEHNNILISKRHEILEEETFWLSNQPKKVGSSIWYSVFPRICTTAKVRLDSGELVRIYNTHLDVYLSPARGYGLKKISEYIERQQEIDQIPVVLMGDFNATPNHRIIKTFTEGELSHKRFVAVQEYDKSIYNKPTMGRFKDSEKGMHLDYIFVSEECAVLHAEIIKDNVNGQYPSDHYPLLAHVHVTLS</sequence>
<keyword evidence="1" id="KW-0540">Nuclease</keyword>
<dbReference type="Pfam" id="PF03372">
    <property type="entry name" value="Exo_endo_phos"/>
    <property type="match status" value="1"/>
</dbReference>
<dbReference type="OrthoDB" id="9793162at2"/>
<dbReference type="GO" id="GO:0004519">
    <property type="term" value="F:endonuclease activity"/>
    <property type="evidence" value="ECO:0007669"/>
    <property type="project" value="UniProtKB-KW"/>
</dbReference>
<dbReference type="GO" id="GO:0000175">
    <property type="term" value="F:3'-5'-RNA exonuclease activity"/>
    <property type="evidence" value="ECO:0007669"/>
    <property type="project" value="TreeGrafter"/>
</dbReference>
<dbReference type="EMBL" id="WMQE01000013">
    <property type="protein sequence ID" value="MTK21210.1"/>
    <property type="molecule type" value="Genomic_DNA"/>
</dbReference>
<comment type="caution">
    <text evidence="1">The sequence shown here is derived from an EMBL/GenBank/DDBJ whole genome shotgun (WGS) entry which is preliminary data.</text>
</comment>
<dbReference type="Proteomes" id="UP000487649">
    <property type="component" value="Unassembled WGS sequence"/>
</dbReference>
<evidence type="ECO:0000313" key="1">
    <source>
        <dbReference type="EMBL" id="MTK21210.1"/>
    </source>
</evidence>
<reference evidence="1 2" key="1">
    <citation type="journal article" date="2019" name="Nat. Med.">
        <title>A library of human gut bacterial isolates paired with longitudinal multiomics data enables mechanistic microbiome research.</title>
        <authorList>
            <person name="Poyet M."/>
            <person name="Groussin M."/>
            <person name="Gibbons S.M."/>
            <person name="Avila-Pacheco J."/>
            <person name="Jiang X."/>
            <person name="Kearney S.M."/>
            <person name="Perrotta A.R."/>
            <person name="Berdy B."/>
            <person name="Zhao S."/>
            <person name="Lieberman T.D."/>
            <person name="Swanson P.K."/>
            <person name="Smith M."/>
            <person name="Roesemann S."/>
            <person name="Alexander J.E."/>
            <person name="Rich S.A."/>
            <person name="Livny J."/>
            <person name="Vlamakis H."/>
            <person name="Clish C."/>
            <person name="Bullock K."/>
            <person name="Deik A."/>
            <person name="Scott J."/>
            <person name="Pierce K.A."/>
            <person name="Xavier R.J."/>
            <person name="Alm E.J."/>
        </authorList>
    </citation>
    <scope>NUCLEOTIDE SEQUENCE [LARGE SCALE GENOMIC DNA]</scope>
    <source>
        <strain evidence="1 2">BIOML-A198</strain>
    </source>
</reference>
<dbReference type="InterPro" id="IPR005135">
    <property type="entry name" value="Endo/exonuclease/phosphatase"/>
</dbReference>
<keyword evidence="1" id="KW-0378">Hydrolase</keyword>
<dbReference type="InterPro" id="IPR036691">
    <property type="entry name" value="Endo/exonu/phosph_ase_sf"/>
</dbReference>
<dbReference type="PANTHER" id="PTHR12121">
    <property type="entry name" value="CARBON CATABOLITE REPRESSOR PROTEIN 4"/>
    <property type="match status" value="1"/>
</dbReference>
<proteinExistence type="predicted"/>
<dbReference type="Gene3D" id="3.60.10.10">
    <property type="entry name" value="Endonuclease/exonuclease/phosphatase"/>
    <property type="match status" value="1"/>
</dbReference>
<dbReference type="SUPFAM" id="SSF56219">
    <property type="entry name" value="DNase I-like"/>
    <property type="match status" value="1"/>
</dbReference>
<organism evidence="1 2">
    <name type="scientific">Turicibacter sanguinis</name>
    <dbReference type="NCBI Taxonomy" id="154288"/>
    <lineage>
        <taxon>Bacteria</taxon>
        <taxon>Bacillati</taxon>
        <taxon>Bacillota</taxon>
        <taxon>Erysipelotrichia</taxon>
        <taxon>Erysipelotrichales</taxon>
        <taxon>Turicibacteraceae</taxon>
        <taxon>Turicibacter</taxon>
    </lineage>
</organism>
<keyword evidence="1" id="KW-0255">Endonuclease</keyword>
<dbReference type="InterPro" id="IPR050410">
    <property type="entry name" value="CCR4/nocturin_mRNA_transcr"/>
</dbReference>